<evidence type="ECO:0000256" key="1">
    <source>
        <dbReference type="SAM" id="MobiDB-lite"/>
    </source>
</evidence>
<sequence>MSPSRSWQRITPQATFVNGRGNVQLPGAAKQYVPVGSSAGSPGNGSASPVVGVQRQGQQMYVRGDSSVPMGRRPSEGGGSLDGSGAGGETAAVYLPNQFGVRQRVAIKTSSRPQAPRTPSIASTATGPRRSSAVSTVSTIEAASPGGSTTPTAATPTGPFPPTRPEDRATVPAYPPLSVPSSRSNSLQPPSPYASVASGSTTPTSARSPSPSPSARSGKTSILDRPRPRASDARNDDSSVSSFASRHAGHVNGFSQPSSQPISPSASTFTSASVLDRPRPRTPDPSEPFRSASPAVSVPSLGDDATPSTALLPAKTSVLDRPRPKTPETGAVFRFGEARGGATGGSRPRTPDSTSVFNFNAGGSADSSSVLDRPRPKTPDSSSVFAFNAPSPSTAPGVESAEAAAPATKRSMLDRPRPRTPDSQAWLDTASTVRGAPKPFGSTSPSYQQHQHSPSAPGRFFGAHHHRTPGSGTTTSGFSSSKGGSFDSLGRTALSASTPASTTTATSVRPSLDSSYSAASMNRLYDPAPLLDFSFDFGNAFGSTETMFGLSDLLKSSSGAADEEDKGSATPKPSPNAFQPSPSAVQPALSAEPPLHARTPSNTSHSSSFLGAPLGGPNGRTTPRKEPPKVDLKLELELEMERAIPPNRPIVAPDEGGRLVREQASMSSIGSSTAASTSISGCSGFGTAGAAGTGASPKPKRRRRRSLASLLSLGSFSQSGHGHGEPEEVASEREKRLDKGKGKERERGAEMEEDERARKVPASGPAATSASVPRPGPALGAMRLVQPSSTSLVPPVGRLSLDKSLPPTPVGVSPLPPASPSRATFDTAAPPPPDDSPSKRSFGAAVDGASKGLGRQLSRLRNRNATSPDATRSRNPNFQVLSATTTRRRSHERKASVSSLGTADTHASMRRKSTEFGQHPSPAPFVSTFPSSIAPGAAVAEPVLAPSAPAPSPASTSVPFGRRLVERFSKNSGSKQIAPTAQADSWTMPVRDHSAEPKPRLGRRRASLSSLLGVGSSSASADGHGGASTSGATAPKRILGMSLPAGRKSEDLLTSGRMRGPERDMRREWESGTLPQEQKEPQASGFDGTQRRSFDLLTDRSAVPRRPSTDDLLALASAKLSKMGLSTETTGSSAQPSTAESAHASALSSGISTPVEEPTDKPVIAHATFVNRVEGGTGAAQQPTSLSEASTVMPPKQPVPPTVEPIWARPQTAQVTPAPLASRMTQDWHEIEEALHAYVSLVRENRSDRGYVVSNTLLPFLRREEDHPSPQAVDALAKHQRALLFDWLNILTTELTDLQPSHRGACLDAVAGIAESHILSIAALQDDKEGQDRYRVAVVRLVSFAVDKLNDKAVYANTLVFSGRIFALAFFRIAGVALKLLRALPPVKRLSLRRILQEAGVDENALPPAPTHVFPAHLSDLCLRDFHAYASLLLLPKQMSENVDVLVNEGDITIELTGNWLIRWTASDSDLPFAFYRAYHRQLATYLVPFNARAEAAGLAPVSPAAVVTAPGFLFLAASLLDKSDSLVHRNLRSVTSIGPTSGSFNTNDSANLSFGQKPKVLELAHRRIVQTMVDIAGGPPSPPPGDADVAPDAGARRYVFSGMLQVWIRACVKRTSMWDVRSVFLVLDLVEGLLWALAYTTAARGSQDDETPVPKPDDRGLRLFDIPFLFDVVRIVFTKADNTVSILRVVSFCYSLWDSLTLNVEHRKALCELILDETVFQRLLLHWNSGVRGYYIRLLVWRLSRLGAVAQEQNPQSKPDEGIVPIFNLLNVRLEAIRKRHDQLEPVDNLSDDNAFFRPKRSTICSTRGVKEAPWTVDELAEPLEEEPESDEQSQELMRSNPPSVHNGVGSASSLNGKKGDSKAMSKVVSWLKGGRGKKQGGKSSRPAPISTESRIDPFVLERTDSNSSRRTGVSASSLSQEGPATPLPTTIETGLVPSDASPAAIDGNLLSPPVSPNRPNEPTPTRSVSSRSEKRRSHSPAFFSFEFENGVVTRSDVDPTLASSAASVSSVSTTATSDTTFPTSPIRTRHADVAHAALSPRVSLRFSKRISILPPAALDLLKEVNGVEAVPPIPARFRENVAVGYDKKLHPYAVRGLRDYEDALDEWNDWVAQLAEDDEFVRTRGAFDTAA</sequence>
<feature type="compositionally biased region" description="Polar residues" evidence="1">
    <location>
        <begin position="1907"/>
        <end position="1934"/>
    </location>
</feature>
<comment type="caution">
    <text evidence="2">The sequence shown here is derived from an EMBL/GenBank/DDBJ whole genome shotgun (WGS) entry which is preliminary data.</text>
</comment>
<feature type="compositionally biased region" description="Acidic residues" evidence="1">
    <location>
        <begin position="1823"/>
        <end position="1835"/>
    </location>
</feature>
<keyword evidence="3" id="KW-1185">Reference proteome</keyword>
<gene>
    <name evidence="2" type="ORF">Rhopal_004416-T1</name>
</gene>
<feature type="compositionally biased region" description="Gly residues" evidence="1">
    <location>
        <begin position="76"/>
        <end position="88"/>
    </location>
</feature>
<evidence type="ECO:0008006" key="4">
    <source>
        <dbReference type="Google" id="ProtNLM"/>
    </source>
</evidence>
<feature type="region of interest" description="Disordered" evidence="1">
    <location>
        <begin position="1176"/>
        <end position="1204"/>
    </location>
</feature>
<feature type="compositionally biased region" description="Low complexity" evidence="1">
    <location>
        <begin position="664"/>
        <end position="682"/>
    </location>
</feature>
<feature type="region of interest" description="Disordered" evidence="1">
    <location>
        <begin position="104"/>
        <end position="514"/>
    </location>
</feature>
<feature type="compositionally biased region" description="Low complexity" evidence="1">
    <location>
        <begin position="442"/>
        <end position="457"/>
    </location>
</feature>
<reference evidence="2 3" key="1">
    <citation type="submission" date="2021-12" db="EMBL/GenBank/DDBJ databases">
        <title>High titer production of polyol ester of fatty acids by Rhodotorula paludigena BS15 towards product separation-free biomass refinery.</title>
        <authorList>
            <person name="Mano J."/>
            <person name="Ono H."/>
            <person name="Tanaka T."/>
            <person name="Naito K."/>
            <person name="Sushida H."/>
            <person name="Ike M."/>
            <person name="Tokuyasu K."/>
            <person name="Kitaoka M."/>
        </authorList>
    </citation>
    <scope>NUCLEOTIDE SEQUENCE [LARGE SCALE GENOMIC DNA]</scope>
    <source>
        <strain evidence="2 3">BS15</strain>
    </source>
</reference>
<feature type="compositionally biased region" description="Low complexity" evidence="1">
    <location>
        <begin position="142"/>
        <end position="157"/>
    </location>
</feature>
<dbReference type="PANTHER" id="PTHR37988:SF1">
    <property type="entry name" value="UPF0592 MEMBRANE PROTEIN C7D4.03C"/>
    <property type="match status" value="1"/>
</dbReference>
<feature type="compositionally biased region" description="Basic and acidic residues" evidence="1">
    <location>
        <begin position="1089"/>
        <end position="1098"/>
    </location>
</feature>
<feature type="compositionally biased region" description="Low complexity" evidence="1">
    <location>
        <begin position="470"/>
        <end position="507"/>
    </location>
</feature>
<feature type="compositionally biased region" description="Low complexity" evidence="1">
    <location>
        <begin position="1007"/>
        <end position="1022"/>
    </location>
</feature>
<feature type="region of interest" description="Disordered" evidence="1">
    <location>
        <begin position="34"/>
        <end position="90"/>
    </location>
</feature>
<feature type="compositionally biased region" description="Basic and acidic residues" evidence="1">
    <location>
        <begin position="623"/>
        <end position="642"/>
    </location>
</feature>
<feature type="compositionally biased region" description="Low complexity" evidence="1">
    <location>
        <begin position="197"/>
        <end position="218"/>
    </location>
</feature>
<feature type="compositionally biased region" description="Basic and acidic residues" evidence="1">
    <location>
        <begin position="1059"/>
        <end position="1070"/>
    </location>
</feature>
<dbReference type="Proteomes" id="UP001342314">
    <property type="component" value="Unassembled WGS sequence"/>
</dbReference>
<accession>A0AAV5GPE5</accession>
<feature type="compositionally biased region" description="Low complexity" evidence="1">
    <location>
        <begin position="34"/>
        <end position="53"/>
    </location>
</feature>
<feature type="compositionally biased region" description="Basic and acidic residues" evidence="1">
    <location>
        <begin position="990"/>
        <end position="999"/>
    </location>
</feature>
<feature type="compositionally biased region" description="Basic and acidic residues" evidence="1">
    <location>
        <begin position="722"/>
        <end position="758"/>
    </location>
</feature>
<feature type="region of interest" description="Disordered" evidence="1">
    <location>
        <begin position="1823"/>
        <end position="1977"/>
    </location>
</feature>
<feature type="compositionally biased region" description="Polar residues" evidence="1">
    <location>
        <begin position="599"/>
        <end position="609"/>
    </location>
</feature>
<feature type="compositionally biased region" description="Basic and acidic residues" evidence="1">
    <location>
        <begin position="1895"/>
        <end position="1906"/>
    </location>
</feature>
<feature type="compositionally biased region" description="Polar residues" evidence="1">
    <location>
        <begin position="1838"/>
        <end position="1857"/>
    </location>
</feature>
<feature type="region of interest" description="Disordered" evidence="1">
    <location>
        <begin position="558"/>
        <end position="928"/>
    </location>
</feature>
<feature type="compositionally biased region" description="Polar residues" evidence="1">
    <location>
        <begin position="179"/>
        <end position="188"/>
    </location>
</feature>
<evidence type="ECO:0000313" key="3">
    <source>
        <dbReference type="Proteomes" id="UP001342314"/>
    </source>
</evidence>
<feature type="compositionally biased region" description="Low complexity" evidence="1">
    <location>
        <begin position="255"/>
        <end position="267"/>
    </location>
</feature>
<name>A0AAV5GPE5_9BASI</name>
<feature type="compositionally biased region" description="Polar residues" evidence="1">
    <location>
        <begin position="863"/>
        <end position="885"/>
    </location>
</feature>
<feature type="compositionally biased region" description="Polar residues" evidence="1">
    <location>
        <begin position="1179"/>
        <end position="1190"/>
    </location>
</feature>
<organism evidence="2 3">
    <name type="scientific">Rhodotorula paludigena</name>
    <dbReference type="NCBI Taxonomy" id="86838"/>
    <lineage>
        <taxon>Eukaryota</taxon>
        <taxon>Fungi</taxon>
        <taxon>Dikarya</taxon>
        <taxon>Basidiomycota</taxon>
        <taxon>Pucciniomycotina</taxon>
        <taxon>Microbotryomycetes</taxon>
        <taxon>Sporidiobolales</taxon>
        <taxon>Sporidiobolaceae</taxon>
        <taxon>Rhodotorula</taxon>
    </lineage>
</organism>
<dbReference type="Pfam" id="PF08578">
    <property type="entry name" value="DUF1765"/>
    <property type="match status" value="1"/>
</dbReference>
<dbReference type="EMBL" id="BQKY01000008">
    <property type="protein sequence ID" value="GJN91395.1"/>
    <property type="molecule type" value="Genomic_DNA"/>
</dbReference>
<feature type="compositionally biased region" description="Pro residues" evidence="1">
    <location>
        <begin position="806"/>
        <end position="819"/>
    </location>
</feature>
<feature type="compositionally biased region" description="Gly residues" evidence="1">
    <location>
        <begin position="683"/>
        <end position="692"/>
    </location>
</feature>
<dbReference type="PANTHER" id="PTHR37988">
    <property type="entry name" value="UPF0592 MEMBRANE PROTEIN C7D4.03C"/>
    <property type="match status" value="1"/>
</dbReference>
<feature type="compositionally biased region" description="Basic and acidic residues" evidence="1">
    <location>
        <begin position="411"/>
        <end position="420"/>
    </location>
</feature>
<dbReference type="InterPro" id="IPR013887">
    <property type="entry name" value="UPF0592"/>
</dbReference>
<feature type="compositionally biased region" description="Polar residues" evidence="1">
    <location>
        <begin position="970"/>
        <end position="985"/>
    </location>
</feature>
<protein>
    <recommendedName>
        <fullName evidence="4">Proteophosphoglycan ppg4</fullName>
    </recommendedName>
</protein>
<feature type="compositionally biased region" description="Polar residues" evidence="1">
    <location>
        <begin position="132"/>
        <end position="141"/>
    </location>
</feature>
<feature type="region of interest" description="Disordered" evidence="1">
    <location>
        <begin position="969"/>
        <end position="1109"/>
    </location>
</feature>
<evidence type="ECO:0000313" key="2">
    <source>
        <dbReference type="EMBL" id="GJN91395.1"/>
    </source>
</evidence>
<feature type="compositionally biased region" description="Pro residues" evidence="1">
    <location>
        <begin position="1955"/>
        <end position="1964"/>
    </location>
</feature>
<feature type="compositionally biased region" description="Basic and acidic residues" evidence="1">
    <location>
        <begin position="222"/>
        <end position="237"/>
    </location>
</feature>
<proteinExistence type="predicted"/>
<feature type="region of interest" description="Disordered" evidence="1">
    <location>
        <begin position="1126"/>
        <end position="1158"/>
    </location>
</feature>
<feature type="compositionally biased region" description="Polar residues" evidence="1">
    <location>
        <begin position="379"/>
        <end position="394"/>
    </location>
</feature>
<feature type="compositionally biased region" description="Polar residues" evidence="1">
    <location>
        <begin position="1126"/>
        <end position="1152"/>
    </location>
</feature>